<evidence type="ECO:0000313" key="10">
    <source>
        <dbReference type="EMBL" id="GLL11873.1"/>
    </source>
</evidence>
<keyword evidence="5 7" id="KW-1133">Transmembrane helix</keyword>
<evidence type="ECO:0000256" key="1">
    <source>
        <dbReference type="ARBA" id="ARBA00004651"/>
    </source>
</evidence>
<comment type="subcellular location">
    <subcellularLocation>
        <location evidence="1 7">Cell membrane</location>
        <topology evidence="1 7">Multi-pass membrane protein</topology>
    </subcellularLocation>
</comment>
<reference evidence="10" key="2">
    <citation type="submission" date="2023-01" db="EMBL/GenBank/DDBJ databases">
        <authorList>
            <person name="Sun Q."/>
            <person name="Evtushenko L."/>
        </authorList>
    </citation>
    <scope>NUCLEOTIDE SEQUENCE</scope>
    <source>
        <strain evidence="10">VKM Ac-1069</strain>
    </source>
</reference>
<proteinExistence type="inferred from homology"/>
<dbReference type="AlphaFoldDB" id="A0A9W6L258"/>
<dbReference type="SUPFAM" id="SSF161098">
    <property type="entry name" value="MetI-like"/>
    <property type="match status" value="1"/>
</dbReference>
<gene>
    <name evidence="10" type="primary">ssuC_2</name>
    <name evidence="10" type="ORF">GCM10017577_30140</name>
</gene>
<evidence type="ECO:0000256" key="6">
    <source>
        <dbReference type="ARBA" id="ARBA00023136"/>
    </source>
</evidence>
<evidence type="ECO:0000256" key="2">
    <source>
        <dbReference type="ARBA" id="ARBA00022448"/>
    </source>
</evidence>
<feature type="domain" description="ABC transmembrane type-1" evidence="9">
    <location>
        <begin position="59"/>
        <end position="243"/>
    </location>
</feature>
<feature type="transmembrane region" description="Helical" evidence="7">
    <location>
        <begin position="57"/>
        <end position="86"/>
    </location>
</feature>
<dbReference type="GO" id="GO:0005886">
    <property type="term" value="C:plasma membrane"/>
    <property type="evidence" value="ECO:0007669"/>
    <property type="project" value="UniProtKB-SubCell"/>
</dbReference>
<dbReference type="InterPro" id="IPR000515">
    <property type="entry name" value="MetI-like"/>
</dbReference>
<dbReference type="Proteomes" id="UP001143463">
    <property type="component" value="Unassembled WGS sequence"/>
</dbReference>
<feature type="compositionally biased region" description="Polar residues" evidence="8">
    <location>
        <begin position="270"/>
        <end position="279"/>
    </location>
</feature>
<dbReference type="GO" id="GO:0055085">
    <property type="term" value="P:transmembrane transport"/>
    <property type="evidence" value="ECO:0007669"/>
    <property type="project" value="InterPro"/>
</dbReference>
<dbReference type="InterPro" id="IPR035906">
    <property type="entry name" value="MetI-like_sf"/>
</dbReference>
<evidence type="ECO:0000259" key="9">
    <source>
        <dbReference type="PROSITE" id="PS50928"/>
    </source>
</evidence>
<evidence type="ECO:0000256" key="4">
    <source>
        <dbReference type="ARBA" id="ARBA00022692"/>
    </source>
</evidence>
<evidence type="ECO:0000256" key="3">
    <source>
        <dbReference type="ARBA" id="ARBA00022475"/>
    </source>
</evidence>
<evidence type="ECO:0000256" key="8">
    <source>
        <dbReference type="SAM" id="MobiDB-lite"/>
    </source>
</evidence>
<dbReference type="CDD" id="cd06261">
    <property type="entry name" value="TM_PBP2"/>
    <property type="match status" value="1"/>
</dbReference>
<evidence type="ECO:0000256" key="7">
    <source>
        <dbReference type="RuleBase" id="RU363032"/>
    </source>
</evidence>
<evidence type="ECO:0000313" key="11">
    <source>
        <dbReference type="Proteomes" id="UP001143463"/>
    </source>
</evidence>
<dbReference type="PROSITE" id="PS50928">
    <property type="entry name" value="ABC_TM1"/>
    <property type="match status" value="1"/>
</dbReference>
<keyword evidence="11" id="KW-1185">Reference proteome</keyword>
<keyword evidence="6 7" id="KW-0472">Membrane</keyword>
<keyword evidence="2 7" id="KW-0813">Transport</keyword>
<feature type="compositionally biased region" description="Basic and acidic residues" evidence="8">
    <location>
        <begin position="256"/>
        <end position="268"/>
    </location>
</feature>
<comment type="similarity">
    <text evidence="7">Belongs to the binding-protein-dependent transport system permease family.</text>
</comment>
<dbReference type="PROSITE" id="PS51257">
    <property type="entry name" value="PROKAR_LIPOPROTEIN"/>
    <property type="match status" value="1"/>
</dbReference>
<feature type="transmembrane region" description="Helical" evidence="7">
    <location>
        <begin position="219"/>
        <end position="239"/>
    </location>
</feature>
<feature type="transmembrane region" description="Helical" evidence="7">
    <location>
        <begin position="124"/>
        <end position="148"/>
    </location>
</feature>
<accession>A0A9W6L258</accession>
<dbReference type="PANTHER" id="PTHR30151:SF0">
    <property type="entry name" value="ABC TRANSPORTER PERMEASE PROTEIN MJ0413-RELATED"/>
    <property type="match status" value="1"/>
</dbReference>
<keyword evidence="3" id="KW-1003">Cell membrane</keyword>
<dbReference type="Gene3D" id="1.10.3720.10">
    <property type="entry name" value="MetI-like"/>
    <property type="match status" value="1"/>
</dbReference>
<dbReference type="Pfam" id="PF00528">
    <property type="entry name" value="BPD_transp_1"/>
    <property type="match status" value="1"/>
</dbReference>
<organism evidence="10 11">
    <name type="scientific">Pseudonocardia halophobica</name>
    <dbReference type="NCBI Taxonomy" id="29401"/>
    <lineage>
        <taxon>Bacteria</taxon>
        <taxon>Bacillati</taxon>
        <taxon>Actinomycetota</taxon>
        <taxon>Actinomycetes</taxon>
        <taxon>Pseudonocardiales</taxon>
        <taxon>Pseudonocardiaceae</taxon>
        <taxon>Pseudonocardia</taxon>
    </lineage>
</organism>
<protein>
    <submittedName>
        <fullName evidence="10">Nitrate ABC transporter permease</fullName>
    </submittedName>
</protein>
<name>A0A9W6L258_9PSEU</name>
<feature type="region of interest" description="Disordered" evidence="8">
    <location>
        <begin position="256"/>
        <end position="279"/>
    </location>
</feature>
<evidence type="ECO:0000256" key="5">
    <source>
        <dbReference type="ARBA" id="ARBA00022989"/>
    </source>
</evidence>
<keyword evidence="4 7" id="KW-0812">Transmembrane</keyword>
<feature type="transmembrane region" description="Helical" evidence="7">
    <location>
        <begin position="169"/>
        <end position="199"/>
    </location>
</feature>
<dbReference type="RefSeq" id="WP_037045194.1">
    <property type="nucleotide sequence ID" value="NZ_BAAAUZ010000008.1"/>
</dbReference>
<sequence length="279" mass="28977">MIRASIRSPGAVRGLLPLVAGLACWQLVAPSESRTFPPPSRWAESLAELSLGGRLAGAVAGTLTTFVLALAAATVIGSVLGAAVGFSRRVDRAVSPALNLLAAIPGAAIVPLAILALGTTRATAVAVVALAVVWPVLHTSAAAARAVPRVRLDAARTLGLSRERRWRTVLLPSVAPGVLLGVRVAASMTLIVTLLVDILGTGDGIGRLLVERQQRFDTAGAWGLLFAIGVLGYLVNFALARAEQLLARPTGPQVWRESRAGHPAEHRPSRGQNIAQTPL</sequence>
<dbReference type="EMBL" id="BSFQ01000011">
    <property type="protein sequence ID" value="GLL11873.1"/>
    <property type="molecule type" value="Genomic_DNA"/>
</dbReference>
<comment type="caution">
    <text evidence="10">The sequence shown here is derived from an EMBL/GenBank/DDBJ whole genome shotgun (WGS) entry which is preliminary data.</text>
</comment>
<dbReference type="PANTHER" id="PTHR30151">
    <property type="entry name" value="ALKANE SULFONATE ABC TRANSPORTER-RELATED, MEMBRANE SUBUNIT"/>
    <property type="match status" value="1"/>
</dbReference>
<feature type="transmembrane region" description="Helical" evidence="7">
    <location>
        <begin position="98"/>
        <end position="118"/>
    </location>
</feature>
<reference evidence="10" key="1">
    <citation type="journal article" date="2014" name="Int. J. Syst. Evol. Microbiol.">
        <title>Complete genome sequence of Corynebacterium casei LMG S-19264T (=DSM 44701T), isolated from a smear-ripened cheese.</title>
        <authorList>
            <consortium name="US DOE Joint Genome Institute (JGI-PGF)"/>
            <person name="Walter F."/>
            <person name="Albersmeier A."/>
            <person name="Kalinowski J."/>
            <person name="Ruckert C."/>
        </authorList>
    </citation>
    <scope>NUCLEOTIDE SEQUENCE</scope>
    <source>
        <strain evidence="10">VKM Ac-1069</strain>
    </source>
</reference>